<dbReference type="InterPro" id="IPR022278">
    <property type="entry name" value="Pser_aminoTfrase"/>
</dbReference>
<dbReference type="GO" id="GO:0008483">
    <property type="term" value="F:transaminase activity"/>
    <property type="evidence" value="ECO:0007669"/>
    <property type="project" value="UniProtKB-KW"/>
</dbReference>
<name>A0ABT8KGB9_9BACT</name>
<dbReference type="Pfam" id="PF00266">
    <property type="entry name" value="Aminotran_5"/>
    <property type="match status" value="1"/>
</dbReference>
<dbReference type="Proteomes" id="UP001172082">
    <property type="component" value="Unassembled WGS sequence"/>
</dbReference>
<comment type="catalytic activity">
    <reaction evidence="14">
        <text>O-phospho-L-serine + 2-oxoglutarate = 3-phosphooxypyruvate + L-glutamate</text>
        <dbReference type="Rhea" id="RHEA:14329"/>
        <dbReference type="ChEBI" id="CHEBI:16810"/>
        <dbReference type="ChEBI" id="CHEBI:18110"/>
        <dbReference type="ChEBI" id="CHEBI:29985"/>
        <dbReference type="ChEBI" id="CHEBI:57524"/>
        <dbReference type="EC" id="2.6.1.52"/>
    </reaction>
</comment>
<protein>
    <recommendedName>
        <fullName evidence="4">phosphoserine transaminase</fullName>
        <ecNumber evidence="4">2.6.1.52</ecNumber>
    </recommendedName>
    <alternativeName>
        <fullName evidence="12">Phosphohydroxythreonine aminotransferase</fullName>
    </alternativeName>
</protein>
<dbReference type="InterPro" id="IPR015421">
    <property type="entry name" value="PyrdxlP-dep_Trfase_major"/>
</dbReference>
<reference evidence="16" key="1">
    <citation type="submission" date="2023-06" db="EMBL/GenBank/DDBJ databases">
        <title>Genomic of Parafulvivirga corallium.</title>
        <authorList>
            <person name="Wang G."/>
        </authorList>
    </citation>
    <scope>NUCLEOTIDE SEQUENCE</scope>
    <source>
        <strain evidence="16">BMA10</strain>
    </source>
</reference>
<evidence type="ECO:0000256" key="4">
    <source>
        <dbReference type="ARBA" id="ARBA00013030"/>
    </source>
</evidence>
<keyword evidence="11" id="KW-0718">Serine biosynthesis</keyword>
<evidence type="ECO:0000313" key="16">
    <source>
        <dbReference type="EMBL" id="MDN5199761.1"/>
    </source>
</evidence>
<comment type="pathway">
    <text evidence="2">Amino-acid biosynthesis; L-serine biosynthesis; L-serine from 3-phospho-D-glycerate: step 2/3.</text>
</comment>
<dbReference type="SUPFAM" id="SSF53383">
    <property type="entry name" value="PLP-dependent transferases"/>
    <property type="match status" value="1"/>
</dbReference>
<evidence type="ECO:0000256" key="9">
    <source>
        <dbReference type="ARBA" id="ARBA00022898"/>
    </source>
</evidence>
<evidence type="ECO:0000256" key="3">
    <source>
        <dbReference type="ARBA" id="ARBA00006904"/>
    </source>
</evidence>
<comment type="cofactor">
    <cofactor evidence="1">
        <name>pyridoxal 5'-phosphate</name>
        <dbReference type="ChEBI" id="CHEBI:597326"/>
    </cofactor>
</comment>
<dbReference type="PANTHER" id="PTHR21152:SF40">
    <property type="entry name" value="ALANINE--GLYOXYLATE AMINOTRANSFERASE"/>
    <property type="match status" value="1"/>
</dbReference>
<evidence type="ECO:0000256" key="12">
    <source>
        <dbReference type="ARBA" id="ARBA00031421"/>
    </source>
</evidence>
<dbReference type="Gene3D" id="3.40.640.10">
    <property type="entry name" value="Type I PLP-dependent aspartate aminotransferase-like (Major domain)"/>
    <property type="match status" value="1"/>
</dbReference>
<keyword evidence="6 16" id="KW-0032">Aminotransferase</keyword>
<keyword evidence="9" id="KW-0663">Pyridoxal phosphate</keyword>
<evidence type="ECO:0000256" key="13">
    <source>
        <dbReference type="ARBA" id="ARBA00047630"/>
    </source>
</evidence>
<dbReference type="EMBL" id="JAUJEA010000001">
    <property type="protein sequence ID" value="MDN5199761.1"/>
    <property type="molecule type" value="Genomic_DNA"/>
</dbReference>
<feature type="domain" description="Aminotransferase class V" evidence="15">
    <location>
        <begin position="30"/>
        <end position="326"/>
    </location>
</feature>
<evidence type="ECO:0000256" key="14">
    <source>
        <dbReference type="ARBA" id="ARBA00049007"/>
    </source>
</evidence>
<sequence>MKKLFFTPGPSALYFTAEEHIKQALKEQVPSISHRGKDFQKIFASAVENIKVLLNIPDDFHIFFTGSANEIWERLIENCVEHESFHLVNGAFSKRFHQVSHELGRNALALNSPHGTCASIEEILVPETSELIATTQNETSTGVMQPLQDMYTLRSRYPEKLLAVDTVSALPYADIDYTMVDSVYFSVQKGFGLPAGLGVWILNERCIEKANKLRSKGRSTGSYHSISSLLEKAGKNQTPETPNVLGMYLLSKVAADMIEKGITQIRKETEYKAAILYNMLEAHSLLDPFVKEKQHRSKTVIVAETKKTSSEIIGKVAETGMVIGTGYGSFKEDHIRIANFPTHSKEQMEMLVDFLEGLN</sequence>
<evidence type="ECO:0000259" key="15">
    <source>
        <dbReference type="Pfam" id="PF00266"/>
    </source>
</evidence>
<evidence type="ECO:0000256" key="1">
    <source>
        <dbReference type="ARBA" id="ARBA00001933"/>
    </source>
</evidence>
<comment type="similarity">
    <text evidence="3">Belongs to the class-V pyridoxal-phosphate-dependent aminotransferase family. SerC subfamily.</text>
</comment>
<dbReference type="PANTHER" id="PTHR21152">
    <property type="entry name" value="AMINOTRANSFERASE CLASS V"/>
    <property type="match status" value="1"/>
</dbReference>
<evidence type="ECO:0000256" key="6">
    <source>
        <dbReference type="ARBA" id="ARBA00022576"/>
    </source>
</evidence>
<dbReference type="EC" id="2.6.1.52" evidence="4"/>
<gene>
    <name evidence="16" type="ORF">QQ008_00265</name>
</gene>
<evidence type="ECO:0000313" key="17">
    <source>
        <dbReference type="Proteomes" id="UP001172082"/>
    </source>
</evidence>
<evidence type="ECO:0000256" key="10">
    <source>
        <dbReference type="ARBA" id="ARBA00023096"/>
    </source>
</evidence>
<keyword evidence="10" id="KW-0664">Pyridoxine biosynthesis</keyword>
<comment type="catalytic activity">
    <reaction evidence="13">
        <text>4-(phosphooxy)-L-threonine + 2-oxoglutarate = (R)-3-hydroxy-2-oxo-4-phosphooxybutanoate + L-glutamate</text>
        <dbReference type="Rhea" id="RHEA:16573"/>
        <dbReference type="ChEBI" id="CHEBI:16810"/>
        <dbReference type="ChEBI" id="CHEBI:29985"/>
        <dbReference type="ChEBI" id="CHEBI:58452"/>
        <dbReference type="ChEBI" id="CHEBI:58538"/>
        <dbReference type="EC" id="2.6.1.52"/>
    </reaction>
</comment>
<dbReference type="RefSeq" id="WP_346749793.1">
    <property type="nucleotide sequence ID" value="NZ_JAUJEA010000001.1"/>
</dbReference>
<dbReference type="PIRSF" id="PIRSF000525">
    <property type="entry name" value="SerC"/>
    <property type="match status" value="1"/>
</dbReference>
<dbReference type="InterPro" id="IPR000192">
    <property type="entry name" value="Aminotrans_V_dom"/>
</dbReference>
<dbReference type="InterPro" id="IPR015424">
    <property type="entry name" value="PyrdxlP-dep_Trfase"/>
</dbReference>
<evidence type="ECO:0000256" key="11">
    <source>
        <dbReference type="ARBA" id="ARBA00023299"/>
    </source>
</evidence>
<proteinExistence type="inferred from homology"/>
<evidence type="ECO:0000256" key="8">
    <source>
        <dbReference type="ARBA" id="ARBA00022679"/>
    </source>
</evidence>
<accession>A0ABT8KGB9</accession>
<organism evidence="16 17">
    <name type="scientific">Splendidivirga corallicola</name>
    <dbReference type="NCBI Taxonomy" id="3051826"/>
    <lineage>
        <taxon>Bacteria</taxon>
        <taxon>Pseudomonadati</taxon>
        <taxon>Bacteroidota</taxon>
        <taxon>Cytophagia</taxon>
        <taxon>Cytophagales</taxon>
        <taxon>Splendidivirgaceae</taxon>
        <taxon>Splendidivirga</taxon>
    </lineage>
</organism>
<comment type="caution">
    <text evidence="16">The sequence shown here is derived from an EMBL/GenBank/DDBJ whole genome shotgun (WGS) entry which is preliminary data.</text>
</comment>
<keyword evidence="5" id="KW-0963">Cytoplasm</keyword>
<evidence type="ECO:0000256" key="2">
    <source>
        <dbReference type="ARBA" id="ARBA00005099"/>
    </source>
</evidence>
<evidence type="ECO:0000256" key="5">
    <source>
        <dbReference type="ARBA" id="ARBA00022490"/>
    </source>
</evidence>
<keyword evidence="8" id="KW-0808">Transferase</keyword>
<keyword evidence="17" id="KW-1185">Reference proteome</keyword>
<evidence type="ECO:0000256" key="7">
    <source>
        <dbReference type="ARBA" id="ARBA00022605"/>
    </source>
</evidence>
<dbReference type="Gene3D" id="3.90.1150.10">
    <property type="entry name" value="Aspartate Aminotransferase, domain 1"/>
    <property type="match status" value="1"/>
</dbReference>
<dbReference type="InterPro" id="IPR015422">
    <property type="entry name" value="PyrdxlP-dep_Trfase_small"/>
</dbReference>
<keyword evidence="7" id="KW-0028">Amino-acid biosynthesis</keyword>